<gene>
    <name evidence="2" type="ORF">RCO7_03416</name>
</gene>
<dbReference type="InParanoid" id="A0A1E1LDR5"/>
<organism evidence="2 3">
    <name type="scientific">Rhynchosporium graminicola</name>
    <dbReference type="NCBI Taxonomy" id="2792576"/>
    <lineage>
        <taxon>Eukaryota</taxon>
        <taxon>Fungi</taxon>
        <taxon>Dikarya</taxon>
        <taxon>Ascomycota</taxon>
        <taxon>Pezizomycotina</taxon>
        <taxon>Leotiomycetes</taxon>
        <taxon>Helotiales</taxon>
        <taxon>Ploettnerulaceae</taxon>
        <taxon>Rhynchosporium</taxon>
    </lineage>
</organism>
<name>A0A1E1LDR5_9HELO</name>
<accession>A0A1E1LDR5</accession>
<dbReference type="Proteomes" id="UP000178129">
    <property type="component" value="Unassembled WGS sequence"/>
</dbReference>
<protein>
    <submittedName>
        <fullName evidence="2">Uncharacterized protein</fullName>
    </submittedName>
</protein>
<sequence length="243" mass="26507">MHVATTTLLIITLLLTFVSSCPTLFSFSDSNTCSIFTNDTISRIQEPPLLLSPIEIEISSLTTLLRKLSSTASLYDGSLQQTFDLAKIVKEVKLKLGKTTADLGSGERVGQGLGRSLTPIAALEDMARCTEDVLDVLVMKAPTIATAGYKSLVFSELGTLAASTDLFFDALGKREQIDPRNGDGGVDEVKEEQDIRRLQRVVREMFKKVGGVFVEDNSGARTHMIHGGERDRNQFVKIGMGSY</sequence>
<evidence type="ECO:0000313" key="3">
    <source>
        <dbReference type="Proteomes" id="UP000178129"/>
    </source>
</evidence>
<keyword evidence="3" id="KW-1185">Reference proteome</keyword>
<dbReference type="EMBL" id="FJUW01000047">
    <property type="protein sequence ID" value="CZT08690.1"/>
    <property type="molecule type" value="Genomic_DNA"/>
</dbReference>
<feature type="chain" id="PRO_5009446921" evidence="1">
    <location>
        <begin position="21"/>
        <end position="243"/>
    </location>
</feature>
<proteinExistence type="predicted"/>
<dbReference type="AlphaFoldDB" id="A0A1E1LDR5"/>
<evidence type="ECO:0000313" key="2">
    <source>
        <dbReference type="EMBL" id="CZT08690.1"/>
    </source>
</evidence>
<evidence type="ECO:0000256" key="1">
    <source>
        <dbReference type="SAM" id="SignalP"/>
    </source>
</evidence>
<feature type="signal peptide" evidence="1">
    <location>
        <begin position="1"/>
        <end position="20"/>
    </location>
</feature>
<reference evidence="3" key="1">
    <citation type="submission" date="2016-03" db="EMBL/GenBank/DDBJ databases">
        <authorList>
            <person name="Ploux O."/>
        </authorList>
    </citation>
    <scope>NUCLEOTIDE SEQUENCE [LARGE SCALE GENOMIC DNA]</scope>
    <source>
        <strain evidence="3">UK7</strain>
    </source>
</reference>
<keyword evidence="1" id="KW-0732">Signal</keyword>
<comment type="caution">
    <text evidence="2">The sequence shown here is derived from an EMBL/GenBank/DDBJ whole genome shotgun (WGS) entry which is preliminary data.</text>
</comment>